<dbReference type="OrthoDB" id="2243937at2"/>
<dbReference type="Proteomes" id="UP000218689">
    <property type="component" value="Unassembled WGS sequence"/>
</dbReference>
<organism evidence="5 6">
    <name type="scientific">Pseudolactococcus reticulitermitis</name>
    <dbReference type="NCBI Taxonomy" id="2025039"/>
    <lineage>
        <taxon>Bacteria</taxon>
        <taxon>Bacillati</taxon>
        <taxon>Bacillota</taxon>
        <taxon>Bacilli</taxon>
        <taxon>Lactobacillales</taxon>
        <taxon>Streptococcaceae</taxon>
        <taxon>Pseudolactococcus</taxon>
    </lineage>
</organism>
<dbReference type="Gene3D" id="3.10.20.320">
    <property type="entry name" value="Putative peptidoglycan bound protein (lpxtg motif)"/>
    <property type="match status" value="4"/>
</dbReference>
<dbReference type="InterPro" id="IPR009459">
    <property type="entry name" value="MucBP_dom"/>
</dbReference>
<dbReference type="RefSeq" id="WP_094784778.1">
    <property type="nucleotide sequence ID" value="NZ_BEDT01000003.1"/>
</dbReference>
<feature type="transmembrane region" description="Helical" evidence="2">
    <location>
        <begin position="621"/>
        <end position="639"/>
    </location>
</feature>
<accession>A0A224X8Y5</accession>
<protein>
    <recommendedName>
        <fullName evidence="4">MucBP domain-containing protein</fullName>
    </recommendedName>
</protein>
<feature type="signal peptide" evidence="3">
    <location>
        <begin position="1"/>
        <end position="26"/>
    </location>
</feature>
<dbReference type="EMBL" id="BEDT01000003">
    <property type="protein sequence ID" value="GAX47730.1"/>
    <property type="molecule type" value="Genomic_DNA"/>
</dbReference>
<evidence type="ECO:0000256" key="2">
    <source>
        <dbReference type="SAM" id="Phobius"/>
    </source>
</evidence>
<keyword evidence="6" id="KW-1185">Reference proteome</keyword>
<keyword evidence="2" id="KW-0812">Transmembrane</keyword>
<proteinExistence type="predicted"/>
<keyword evidence="3" id="KW-0732">Signal</keyword>
<gene>
    <name evidence="5" type="ORF">RsY01_1331</name>
</gene>
<evidence type="ECO:0000256" key="3">
    <source>
        <dbReference type="SAM" id="SignalP"/>
    </source>
</evidence>
<evidence type="ECO:0000259" key="4">
    <source>
        <dbReference type="Pfam" id="PF06458"/>
    </source>
</evidence>
<dbReference type="Pfam" id="PF06458">
    <property type="entry name" value="MucBP"/>
    <property type="match status" value="4"/>
</dbReference>
<name>A0A224X8Y5_9LACT</name>
<evidence type="ECO:0000256" key="1">
    <source>
        <dbReference type="ARBA" id="ARBA00022737"/>
    </source>
</evidence>
<comment type="caution">
    <text evidence="5">The sequence shown here is derived from an EMBL/GenBank/DDBJ whole genome shotgun (WGS) entry which is preliminary data.</text>
</comment>
<feature type="domain" description="MucBP" evidence="4">
    <location>
        <begin position="527"/>
        <end position="592"/>
    </location>
</feature>
<keyword evidence="2" id="KW-0472">Membrane</keyword>
<feature type="domain" description="MucBP" evidence="4">
    <location>
        <begin position="454"/>
        <end position="517"/>
    </location>
</feature>
<feature type="domain" description="MucBP" evidence="4">
    <location>
        <begin position="305"/>
        <end position="370"/>
    </location>
</feature>
<sequence>MRKKRLSTSLLLLLVASQINPIAASADALGNTLKPTLNELIKPTFGGQLRNASDINSWMPDKNLQKIIENMLGLSQVDEITKELLANGNIVISDADTMTEELLPEIKDFTGLEYASNITFYLSGTADCSFESINGLLSPELKAITSFWAYKNLALVFPDGIDFSKFDDYYYVGIDPHNVYSTTHSFSLNDKNYTSFFLSFSDVKLSNVSDIEYIPEVRIRYGENKQLVYEGAVQDNGIKFTLDSSYSPDIDYAELAGQTFVTPSEDINYPTGPFTQIHFGNAKKTLGAYVNVCFAVTFGYEASDLTVKYQDTDGHEIATPQTLSGNIGDAYDVTTAAYKLDIPGYIFKEVQGQAIGTLTNQAQTVIFVYTKAPDKAKDLTLEYIDTDGKKIATAQTISGNVGDTYDITGNAYKQTILGYTFKEIQGQTTGTLSNQAQTVTFVYTKNPVKAELLTVRYHDTAGNKIADFKTVSGNIGDPYDVSTDAHKLDIEGHTLQEVHGQTTGVLTDKAQIVTYVYAKNPVKAKDLTVKYQNVDGKEIATAKTVSGHVGDAYDVSTNAYKQAINGYTFKEVTGQPIGKLTDKDQTVIYVYTKNTDDVLPQTGKTNQNTPTLPNTGDGTDLSVMLVGISLLFVTLMTWLNKFKVDKR</sequence>
<evidence type="ECO:0000313" key="5">
    <source>
        <dbReference type="EMBL" id="GAX47730.1"/>
    </source>
</evidence>
<keyword evidence="1" id="KW-0677">Repeat</keyword>
<dbReference type="AlphaFoldDB" id="A0A224X8Y5"/>
<keyword evidence="2" id="KW-1133">Transmembrane helix</keyword>
<evidence type="ECO:0000313" key="6">
    <source>
        <dbReference type="Proteomes" id="UP000218689"/>
    </source>
</evidence>
<feature type="chain" id="PRO_5038589582" description="MucBP domain-containing protein" evidence="3">
    <location>
        <begin position="27"/>
        <end position="647"/>
    </location>
</feature>
<reference evidence="6" key="1">
    <citation type="submission" date="2017-08" db="EMBL/GenBank/DDBJ databases">
        <title>Draft genome sequence of Lactococcus sp. strain Rs-Y01, isolated from the gut of the lower termite Reticulitermes speratus.</title>
        <authorList>
            <person name="Ohkuma M."/>
            <person name="Yuki M."/>
        </authorList>
    </citation>
    <scope>NUCLEOTIDE SEQUENCE [LARGE SCALE GENOMIC DNA]</scope>
    <source>
        <strain evidence="6">Rs-Y01</strain>
    </source>
</reference>
<feature type="domain" description="MucBP" evidence="4">
    <location>
        <begin position="379"/>
        <end position="444"/>
    </location>
</feature>